<organism evidence="2 3">
    <name type="scientific">Empedobacter brevis NBRC 14943 = ATCC 43319</name>
    <dbReference type="NCBI Taxonomy" id="1218108"/>
    <lineage>
        <taxon>Bacteria</taxon>
        <taxon>Pseudomonadati</taxon>
        <taxon>Bacteroidota</taxon>
        <taxon>Flavobacteriia</taxon>
        <taxon>Flavobacteriales</taxon>
        <taxon>Weeksellaceae</taxon>
        <taxon>Empedobacter</taxon>
    </lineage>
</organism>
<feature type="domain" description="Resolvase HTH" evidence="1">
    <location>
        <begin position="111"/>
        <end position="153"/>
    </location>
</feature>
<sequence length="159" mass="18987">MLFSIAYRNNDLRNMNLKKIEIGKKIEALVKERKINIERACNFLKCTPEDVEKMYKANDITCELLLKWSKLLEYDLFRLYSQHLILYSPKSANTKENKSQTTNDSAFPVFRKNLYTSEIIDYILELIQSGKKTRNQVIEEYNIPKTTLYKWINKYNQEK</sequence>
<dbReference type="Proteomes" id="UP000321245">
    <property type="component" value="Unassembled WGS sequence"/>
</dbReference>
<dbReference type="Pfam" id="PF02796">
    <property type="entry name" value="HTH_7"/>
    <property type="match status" value="1"/>
</dbReference>
<dbReference type="SUPFAM" id="SSF46689">
    <property type="entry name" value="Homeodomain-like"/>
    <property type="match status" value="1"/>
</dbReference>
<dbReference type="InterPro" id="IPR006120">
    <property type="entry name" value="Resolvase_HTH_dom"/>
</dbReference>
<dbReference type="EMBL" id="BJXC01000002">
    <property type="protein sequence ID" value="GEM50596.1"/>
    <property type="molecule type" value="Genomic_DNA"/>
</dbReference>
<evidence type="ECO:0000313" key="2">
    <source>
        <dbReference type="EMBL" id="GEM50596.1"/>
    </source>
</evidence>
<proteinExistence type="predicted"/>
<name>A0A511NDB3_9FLAO</name>
<evidence type="ECO:0000313" key="3">
    <source>
        <dbReference type="Proteomes" id="UP000321245"/>
    </source>
</evidence>
<comment type="caution">
    <text evidence="2">The sequence shown here is derived from an EMBL/GenBank/DDBJ whole genome shotgun (WGS) entry which is preliminary data.</text>
</comment>
<dbReference type="Gene3D" id="1.10.10.60">
    <property type="entry name" value="Homeodomain-like"/>
    <property type="match status" value="1"/>
</dbReference>
<dbReference type="InterPro" id="IPR009057">
    <property type="entry name" value="Homeodomain-like_sf"/>
</dbReference>
<accession>A0A511NDB3</accession>
<reference evidence="2 3" key="1">
    <citation type="submission" date="2019-07" db="EMBL/GenBank/DDBJ databases">
        <title>Whole genome shotgun sequence of Empedobacter brevis NBRC 14943.</title>
        <authorList>
            <person name="Hosoyama A."/>
            <person name="Uohara A."/>
            <person name="Ohji S."/>
            <person name="Ichikawa N."/>
        </authorList>
    </citation>
    <scope>NUCLEOTIDE SEQUENCE [LARGE SCALE GENOMIC DNA]</scope>
    <source>
        <strain evidence="2 3">NBRC 14943</strain>
    </source>
</reference>
<dbReference type="GO" id="GO:0000150">
    <property type="term" value="F:DNA strand exchange activity"/>
    <property type="evidence" value="ECO:0007669"/>
    <property type="project" value="InterPro"/>
</dbReference>
<evidence type="ECO:0000259" key="1">
    <source>
        <dbReference type="Pfam" id="PF02796"/>
    </source>
</evidence>
<dbReference type="GO" id="GO:0003677">
    <property type="term" value="F:DNA binding"/>
    <property type="evidence" value="ECO:0007669"/>
    <property type="project" value="InterPro"/>
</dbReference>
<dbReference type="AlphaFoldDB" id="A0A511NDB3"/>
<protein>
    <recommendedName>
        <fullName evidence="1">Resolvase HTH domain-containing protein</fullName>
    </recommendedName>
</protein>
<keyword evidence="3" id="KW-1185">Reference proteome</keyword>
<gene>
    <name evidence="2" type="ORF">EB1_03860</name>
</gene>